<evidence type="ECO:0000313" key="2">
    <source>
        <dbReference type="Proteomes" id="UP000309997"/>
    </source>
</evidence>
<proteinExistence type="predicted"/>
<comment type="caution">
    <text evidence="1">The sequence shown here is derived from an EMBL/GenBank/DDBJ whole genome shotgun (WGS) entry which is preliminary data.</text>
</comment>
<name>A0ACC4CZV3_POPAL</name>
<protein>
    <submittedName>
        <fullName evidence="1">Uncharacterized protein</fullName>
    </submittedName>
</protein>
<dbReference type="EMBL" id="RCHU02000001">
    <property type="protein sequence ID" value="KAL3610745.1"/>
    <property type="molecule type" value="Genomic_DNA"/>
</dbReference>
<evidence type="ECO:0000313" key="1">
    <source>
        <dbReference type="EMBL" id="KAL3610745.1"/>
    </source>
</evidence>
<keyword evidence="2" id="KW-1185">Reference proteome</keyword>
<organism evidence="1 2">
    <name type="scientific">Populus alba</name>
    <name type="common">White poplar</name>
    <dbReference type="NCBI Taxonomy" id="43335"/>
    <lineage>
        <taxon>Eukaryota</taxon>
        <taxon>Viridiplantae</taxon>
        <taxon>Streptophyta</taxon>
        <taxon>Embryophyta</taxon>
        <taxon>Tracheophyta</taxon>
        <taxon>Spermatophyta</taxon>
        <taxon>Magnoliopsida</taxon>
        <taxon>eudicotyledons</taxon>
        <taxon>Gunneridae</taxon>
        <taxon>Pentapetalae</taxon>
        <taxon>rosids</taxon>
        <taxon>fabids</taxon>
        <taxon>Malpighiales</taxon>
        <taxon>Salicaceae</taxon>
        <taxon>Saliceae</taxon>
        <taxon>Populus</taxon>
    </lineage>
</organism>
<sequence length="91" mass="9847">MAIFSPSSAYPKPLPFPTQNPSPLPFSIHSLRLSLPPSPPCTSPTTRLRRCHAALPPLPPPQSDPPPGKDPQGSDSESNYIIIIIIYGCEF</sequence>
<reference evidence="1 2" key="1">
    <citation type="journal article" date="2024" name="Plant Biotechnol. J.">
        <title>Genome and CRISPR/Cas9 system of a widespread forest tree (Populus alba) in the world.</title>
        <authorList>
            <person name="Liu Y.J."/>
            <person name="Jiang P.F."/>
            <person name="Han X.M."/>
            <person name="Li X.Y."/>
            <person name="Wang H.M."/>
            <person name="Wang Y.J."/>
            <person name="Wang X.X."/>
            <person name="Zeng Q.Y."/>
        </authorList>
    </citation>
    <scope>NUCLEOTIDE SEQUENCE [LARGE SCALE GENOMIC DNA]</scope>
    <source>
        <strain evidence="2">cv. PAL-ZL1</strain>
    </source>
</reference>
<dbReference type="Proteomes" id="UP000309997">
    <property type="component" value="Unassembled WGS sequence"/>
</dbReference>
<accession>A0ACC4CZV3</accession>
<gene>
    <name evidence="1" type="ORF">D5086_001765</name>
</gene>